<keyword evidence="2" id="KW-1185">Reference proteome</keyword>
<accession>A0ABR7DIG2</accession>
<dbReference type="Proteomes" id="UP000651475">
    <property type="component" value="Unassembled WGS sequence"/>
</dbReference>
<evidence type="ECO:0000313" key="1">
    <source>
        <dbReference type="EMBL" id="MBC5631209.1"/>
    </source>
</evidence>
<gene>
    <name evidence="1" type="ORF">H8S65_00240</name>
</gene>
<organism evidence="1 2">
    <name type="scientific">Parabacteroides hominis</name>
    <dbReference type="NCBI Taxonomy" id="2763057"/>
    <lineage>
        <taxon>Bacteria</taxon>
        <taxon>Pseudomonadati</taxon>
        <taxon>Bacteroidota</taxon>
        <taxon>Bacteroidia</taxon>
        <taxon>Bacteroidales</taxon>
        <taxon>Tannerellaceae</taxon>
        <taxon>Parabacteroides</taxon>
    </lineage>
</organism>
<comment type="caution">
    <text evidence="1">The sequence shown here is derived from an EMBL/GenBank/DDBJ whole genome shotgun (WGS) entry which is preliminary data.</text>
</comment>
<dbReference type="RefSeq" id="WP_186927958.1">
    <property type="nucleotide sequence ID" value="NZ_JACOOJ010000001.1"/>
</dbReference>
<protein>
    <recommendedName>
        <fullName evidence="3">6-bladed beta-propeller</fullName>
    </recommendedName>
</protein>
<evidence type="ECO:0000313" key="2">
    <source>
        <dbReference type="Proteomes" id="UP000651475"/>
    </source>
</evidence>
<name>A0ABR7DIG2_9BACT</name>
<proteinExistence type="predicted"/>
<dbReference type="EMBL" id="JACOOJ010000001">
    <property type="protein sequence ID" value="MBC5631209.1"/>
    <property type="molecule type" value="Genomic_DNA"/>
</dbReference>
<evidence type="ECO:0008006" key="3">
    <source>
        <dbReference type="Google" id="ProtNLM"/>
    </source>
</evidence>
<sequence>MLDIEELQNANCIVIDDSPGYQIQNYGAAFLDSTGGFQPKDICKMTAMGESLYVLADGELRCYEFPSGKLRHRFLSSHCFSSFALDTLTGTLYGLDGKRAELVSFLSDGRENGRMQLDRAYTYTNVDCTGGGQLVLLTDEFPDPAVFKMKTFGGELIRLPVRGKGRKPMALPDSLACPLQVVGNGAEGKFYKYLLNDTLYLLKGDSCLPVFICNMGKDGARFGSKTHALKNNRRLCITGLWETGDYWWIQYRSDYLVKEKLYRCTTMAILYKDLKIKDSGYEFFIQGKTIAMDTRFPVFLNEEGTCFLQIYDRADHLKEEKKELPYNLENAPDRDNLVLNYFYWKPIKNKKR</sequence>
<reference evidence="1 2" key="1">
    <citation type="submission" date="2020-08" db="EMBL/GenBank/DDBJ databases">
        <title>Genome public.</title>
        <authorList>
            <person name="Liu C."/>
            <person name="Sun Q."/>
        </authorList>
    </citation>
    <scope>NUCLEOTIDE SEQUENCE [LARGE SCALE GENOMIC DNA]</scope>
    <source>
        <strain evidence="1 2">NSJ-79</strain>
    </source>
</reference>